<sequence>MASISEPQPQPQPLVLYPHSISSQASAPSSNGSFGPVFIVLAVIAVVAILACIIGRLCARRFCKAKTTSHLEDDIEFAFEINFPARKPGPGVGAVGNGMHKGGGKGMHVGMKEAASMHAEAGWQKGRSMPPVIPAGKASFVTEF</sequence>
<dbReference type="Proteomes" id="UP000827976">
    <property type="component" value="Chromosome 5"/>
</dbReference>
<protein>
    <submittedName>
        <fullName evidence="1">Concanavalin A-like lectin/glucanase domain-containing protein</fullName>
    </submittedName>
</protein>
<dbReference type="EMBL" id="CM037015">
    <property type="protein sequence ID" value="KAH7682745.1"/>
    <property type="molecule type" value="Genomic_DNA"/>
</dbReference>
<evidence type="ECO:0000313" key="1">
    <source>
        <dbReference type="EMBL" id="KAH7682745.1"/>
    </source>
</evidence>
<proteinExistence type="predicted"/>
<name>A0ACB7W5Q5_DIOAL</name>
<reference evidence="2" key="1">
    <citation type="journal article" date="2022" name="Nat. Commun.">
        <title>Chromosome evolution and the genetic basis of agronomically important traits in greater yam.</title>
        <authorList>
            <person name="Bredeson J.V."/>
            <person name="Lyons J.B."/>
            <person name="Oniyinde I.O."/>
            <person name="Okereke N.R."/>
            <person name="Kolade O."/>
            <person name="Nnabue I."/>
            <person name="Nwadili C.O."/>
            <person name="Hribova E."/>
            <person name="Parker M."/>
            <person name="Nwogha J."/>
            <person name="Shu S."/>
            <person name="Carlson J."/>
            <person name="Kariba R."/>
            <person name="Muthemba S."/>
            <person name="Knop K."/>
            <person name="Barton G.J."/>
            <person name="Sherwood A.V."/>
            <person name="Lopez-Montes A."/>
            <person name="Asiedu R."/>
            <person name="Jamnadass R."/>
            <person name="Muchugi A."/>
            <person name="Goodstein D."/>
            <person name="Egesi C.N."/>
            <person name="Featherston J."/>
            <person name="Asfaw A."/>
            <person name="Simpson G.G."/>
            <person name="Dolezel J."/>
            <person name="Hendre P.S."/>
            <person name="Van Deynze A."/>
            <person name="Kumar P.L."/>
            <person name="Obidiegwu J.E."/>
            <person name="Bhattacharjee R."/>
            <person name="Rokhsar D.S."/>
        </authorList>
    </citation>
    <scope>NUCLEOTIDE SEQUENCE [LARGE SCALE GENOMIC DNA]</scope>
    <source>
        <strain evidence="2">cv. TDa95/00328</strain>
    </source>
</reference>
<comment type="caution">
    <text evidence="1">The sequence shown here is derived from an EMBL/GenBank/DDBJ whole genome shotgun (WGS) entry which is preliminary data.</text>
</comment>
<accession>A0ACB7W5Q5</accession>
<keyword evidence="2" id="KW-1185">Reference proteome</keyword>
<evidence type="ECO:0000313" key="2">
    <source>
        <dbReference type="Proteomes" id="UP000827976"/>
    </source>
</evidence>
<gene>
    <name evidence="1" type="ORF">IHE45_05G141300</name>
</gene>
<organism evidence="1 2">
    <name type="scientific">Dioscorea alata</name>
    <name type="common">Purple yam</name>
    <dbReference type="NCBI Taxonomy" id="55571"/>
    <lineage>
        <taxon>Eukaryota</taxon>
        <taxon>Viridiplantae</taxon>
        <taxon>Streptophyta</taxon>
        <taxon>Embryophyta</taxon>
        <taxon>Tracheophyta</taxon>
        <taxon>Spermatophyta</taxon>
        <taxon>Magnoliopsida</taxon>
        <taxon>Liliopsida</taxon>
        <taxon>Dioscoreales</taxon>
        <taxon>Dioscoreaceae</taxon>
        <taxon>Dioscorea</taxon>
    </lineage>
</organism>